<dbReference type="SMART" id="SM00347">
    <property type="entry name" value="HTH_MARR"/>
    <property type="match status" value="1"/>
</dbReference>
<dbReference type="InterPro" id="IPR036390">
    <property type="entry name" value="WH_DNA-bd_sf"/>
</dbReference>
<dbReference type="RefSeq" id="WP_033382541.1">
    <property type="nucleotide sequence ID" value="NZ_FWXV01000013.1"/>
</dbReference>
<dbReference type="PANTHER" id="PTHR33164:SF99">
    <property type="entry name" value="MARR FAMILY REGULATORY PROTEIN"/>
    <property type="match status" value="1"/>
</dbReference>
<dbReference type="EMBL" id="FWXV01000013">
    <property type="protein sequence ID" value="SMD26188.1"/>
    <property type="molecule type" value="Genomic_DNA"/>
</dbReference>
<feature type="domain" description="HTH marR-type" evidence="4">
    <location>
        <begin position="11"/>
        <end position="145"/>
    </location>
</feature>
<organism evidence="5 6">
    <name type="scientific">Kibdelosporangium aridum</name>
    <dbReference type="NCBI Taxonomy" id="2030"/>
    <lineage>
        <taxon>Bacteria</taxon>
        <taxon>Bacillati</taxon>
        <taxon>Actinomycetota</taxon>
        <taxon>Actinomycetes</taxon>
        <taxon>Pseudonocardiales</taxon>
        <taxon>Pseudonocardiaceae</taxon>
        <taxon>Kibdelosporangium</taxon>
    </lineage>
</organism>
<keyword evidence="3" id="KW-0804">Transcription</keyword>
<dbReference type="OrthoDB" id="122135at2"/>
<dbReference type="InterPro" id="IPR000835">
    <property type="entry name" value="HTH_MarR-typ"/>
</dbReference>
<dbReference type="InterPro" id="IPR036388">
    <property type="entry name" value="WH-like_DNA-bd_sf"/>
</dbReference>
<dbReference type="InterPro" id="IPR039422">
    <property type="entry name" value="MarR/SlyA-like"/>
</dbReference>
<dbReference type="Pfam" id="PF12802">
    <property type="entry name" value="MarR_2"/>
    <property type="match status" value="1"/>
</dbReference>
<dbReference type="PROSITE" id="PS50995">
    <property type="entry name" value="HTH_MARR_2"/>
    <property type="match status" value="1"/>
</dbReference>
<keyword evidence="6" id="KW-1185">Reference proteome</keyword>
<gene>
    <name evidence="5" type="ORF">SAMN05661093_09768</name>
</gene>
<proteinExistence type="predicted"/>
<keyword evidence="1" id="KW-0805">Transcription regulation</keyword>
<dbReference type="InterPro" id="IPR023187">
    <property type="entry name" value="Tscrpt_reg_MarR-type_CS"/>
</dbReference>
<sequence>MTTRAQRNKTNPDLGVLAGRLLFAVQNELFSALAAKGFDDLQPRHGAVMAYMDPEGVRATDLARLSGQHKQVIGTLVDELERLGYVQRHPDPADRRAKLVCPTDRGLEQMKAADKIMNALQDRHARRLGRDAFAQFKAAFMDVTEHQRRAVAKKS</sequence>
<accession>A0A1W2FX44</accession>
<name>A0A1W2FX44_KIBAR</name>
<evidence type="ECO:0000313" key="5">
    <source>
        <dbReference type="EMBL" id="SMD26188.1"/>
    </source>
</evidence>
<reference evidence="5 6" key="1">
    <citation type="submission" date="2017-04" db="EMBL/GenBank/DDBJ databases">
        <authorList>
            <person name="Afonso C.L."/>
            <person name="Miller P.J."/>
            <person name="Scott M.A."/>
            <person name="Spackman E."/>
            <person name="Goraichik I."/>
            <person name="Dimitrov K.M."/>
            <person name="Suarez D.L."/>
            <person name="Swayne D.E."/>
        </authorList>
    </citation>
    <scope>NUCLEOTIDE SEQUENCE [LARGE SCALE GENOMIC DNA]</scope>
    <source>
        <strain evidence="5 6">DSM 43828</strain>
    </source>
</reference>
<evidence type="ECO:0000259" key="4">
    <source>
        <dbReference type="PROSITE" id="PS50995"/>
    </source>
</evidence>
<dbReference type="PROSITE" id="PS01117">
    <property type="entry name" value="HTH_MARR_1"/>
    <property type="match status" value="1"/>
</dbReference>
<evidence type="ECO:0000256" key="2">
    <source>
        <dbReference type="ARBA" id="ARBA00023125"/>
    </source>
</evidence>
<evidence type="ECO:0000256" key="1">
    <source>
        <dbReference type="ARBA" id="ARBA00023015"/>
    </source>
</evidence>
<dbReference type="GO" id="GO:0006950">
    <property type="term" value="P:response to stress"/>
    <property type="evidence" value="ECO:0007669"/>
    <property type="project" value="TreeGrafter"/>
</dbReference>
<dbReference type="AlphaFoldDB" id="A0A1W2FX44"/>
<evidence type="ECO:0000313" key="6">
    <source>
        <dbReference type="Proteomes" id="UP000192674"/>
    </source>
</evidence>
<dbReference type="Gene3D" id="1.10.10.10">
    <property type="entry name" value="Winged helix-like DNA-binding domain superfamily/Winged helix DNA-binding domain"/>
    <property type="match status" value="1"/>
</dbReference>
<keyword evidence="2 5" id="KW-0238">DNA-binding</keyword>
<dbReference type="SUPFAM" id="SSF46785">
    <property type="entry name" value="Winged helix' DNA-binding domain"/>
    <property type="match status" value="1"/>
</dbReference>
<protein>
    <submittedName>
        <fullName evidence="5">DNA-binding transcriptional regulator, MarR family</fullName>
    </submittedName>
</protein>
<dbReference type="PANTHER" id="PTHR33164">
    <property type="entry name" value="TRANSCRIPTIONAL REGULATOR, MARR FAMILY"/>
    <property type="match status" value="1"/>
</dbReference>
<dbReference type="GO" id="GO:0003677">
    <property type="term" value="F:DNA binding"/>
    <property type="evidence" value="ECO:0007669"/>
    <property type="project" value="UniProtKB-KW"/>
</dbReference>
<evidence type="ECO:0000256" key="3">
    <source>
        <dbReference type="ARBA" id="ARBA00023163"/>
    </source>
</evidence>
<dbReference type="GO" id="GO:0003700">
    <property type="term" value="F:DNA-binding transcription factor activity"/>
    <property type="evidence" value="ECO:0007669"/>
    <property type="project" value="InterPro"/>
</dbReference>
<dbReference type="Proteomes" id="UP000192674">
    <property type="component" value="Unassembled WGS sequence"/>
</dbReference>